<dbReference type="OrthoDB" id="2628951at2"/>
<organism evidence="2 3">
    <name type="scientific">Cohnella phaseoli</name>
    <dbReference type="NCBI Taxonomy" id="456490"/>
    <lineage>
        <taxon>Bacteria</taxon>
        <taxon>Bacillati</taxon>
        <taxon>Bacillota</taxon>
        <taxon>Bacilli</taxon>
        <taxon>Bacillales</taxon>
        <taxon>Paenibacillaceae</taxon>
        <taxon>Cohnella</taxon>
    </lineage>
</organism>
<keyword evidence="1" id="KW-0472">Membrane</keyword>
<dbReference type="EMBL" id="QRDZ01000017">
    <property type="protein sequence ID" value="RED75041.1"/>
    <property type="molecule type" value="Genomic_DNA"/>
</dbReference>
<sequence length="70" mass="8174">MKRYYIILIVSLFLIGLTVYQFWSIQQPRIGPVGDGSISRFVYIPIILGFIVGVSWLIRSIYLIIKLRKK</sequence>
<dbReference type="Proteomes" id="UP000256977">
    <property type="component" value="Unassembled WGS sequence"/>
</dbReference>
<evidence type="ECO:0000256" key="1">
    <source>
        <dbReference type="SAM" id="Phobius"/>
    </source>
</evidence>
<comment type="caution">
    <text evidence="2">The sequence shown here is derived from an EMBL/GenBank/DDBJ whole genome shotgun (WGS) entry which is preliminary data.</text>
</comment>
<feature type="transmembrane region" description="Helical" evidence="1">
    <location>
        <begin position="43"/>
        <end position="65"/>
    </location>
</feature>
<evidence type="ECO:0000313" key="3">
    <source>
        <dbReference type="Proteomes" id="UP000256977"/>
    </source>
</evidence>
<protein>
    <submittedName>
        <fullName evidence="2">Uncharacterized protein</fullName>
    </submittedName>
</protein>
<gene>
    <name evidence="2" type="ORF">DFP98_11713</name>
</gene>
<evidence type="ECO:0000313" key="2">
    <source>
        <dbReference type="EMBL" id="RED75041.1"/>
    </source>
</evidence>
<keyword evidence="1" id="KW-1133">Transmembrane helix</keyword>
<name>A0A3D9JLQ8_9BACL</name>
<accession>A0A3D9JLQ8</accession>
<dbReference type="AlphaFoldDB" id="A0A3D9JLQ8"/>
<proteinExistence type="predicted"/>
<reference evidence="2 3" key="1">
    <citation type="submission" date="2018-07" db="EMBL/GenBank/DDBJ databases">
        <title>Genomic Encyclopedia of Type Strains, Phase III (KMG-III): the genomes of soil and plant-associated and newly described type strains.</title>
        <authorList>
            <person name="Whitman W."/>
        </authorList>
    </citation>
    <scope>NUCLEOTIDE SEQUENCE [LARGE SCALE GENOMIC DNA]</scope>
    <source>
        <strain evidence="2 3">CECT 7287</strain>
    </source>
</reference>
<feature type="transmembrane region" description="Helical" evidence="1">
    <location>
        <begin position="5"/>
        <end position="23"/>
    </location>
</feature>
<dbReference type="RefSeq" id="WP_147310246.1">
    <property type="nucleotide sequence ID" value="NZ_QRDZ01000017.1"/>
</dbReference>
<keyword evidence="1" id="KW-0812">Transmembrane</keyword>
<keyword evidence="3" id="KW-1185">Reference proteome</keyword>